<dbReference type="EMBL" id="JBBUTG010000001">
    <property type="protein sequence ID" value="MEK8029452.1"/>
    <property type="molecule type" value="Genomic_DNA"/>
</dbReference>
<name>A0ABU9BHN3_9BURK</name>
<gene>
    <name evidence="3" type="ORF">AACH06_01350</name>
</gene>
<dbReference type="PANTHER" id="PTHR34606:SF16">
    <property type="entry name" value="BON DOMAIN-CONTAINING PROTEIN"/>
    <property type="match status" value="1"/>
</dbReference>
<keyword evidence="1" id="KW-0732">Signal</keyword>
<reference evidence="3 4" key="1">
    <citation type="submission" date="2024-04" db="EMBL/GenBank/DDBJ databases">
        <title>Novel species of the genus Ideonella isolated from streams.</title>
        <authorList>
            <person name="Lu H."/>
        </authorList>
    </citation>
    <scope>NUCLEOTIDE SEQUENCE [LARGE SCALE GENOMIC DNA]</scope>
    <source>
        <strain evidence="3 4">DXS29W</strain>
    </source>
</reference>
<organism evidence="3 4">
    <name type="scientific">Ideonella lacteola</name>
    <dbReference type="NCBI Taxonomy" id="2984193"/>
    <lineage>
        <taxon>Bacteria</taxon>
        <taxon>Pseudomonadati</taxon>
        <taxon>Pseudomonadota</taxon>
        <taxon>Betaproteobacteria</taxon>
        <taxon>Burkholderiales</taxon>
        <taxon>Sphaerotilaceae</taxon>
        <taxon>Ideonella</taxon>
    </lineage>
</organism>
<dbReference type="SMART" id="SM00749">
    <property type="entry name" value="BON"/>
    <property type="match status" value="1"/>
</dbReference>
<dbReference type="Gene3D" id="3.30.1340.30">
    <property type="match status" value="1"/>
</dbReference>
<dbReference type="Proteomes" id="UP001371218">
    <property type="component" value="Unassembled WGS sequence"/>
</dbReference>
<dbReference type="InterPro" id="IPR051686">
    <property type="entry name" value="Lipoprotein_DolP"/>
</dbReference>
<dbReference type="PROSITE" id="PS50914">
    <property type="entry name" value="BON"/>
    <property type="match status" value="1"/>
</dbReference>
<accession>A0ABU9BHN3</accession>
<feature type="signal peptide" evidence="1">
    <location>
        <begin position="1"/>
        <end position="19"/>
    </location>
</feature>
<dbReference type="PANTHER" id="PTHR34606">
    <property type="entry name" value="BON DOMAIN-CONTAINING PROTEIN"/>
    <property type="match status" value="1"/>
</dbReference>
<dbReference type="InterPro" id="IPR014004">
    <property type="entry name" value="Transpt-assoc_nodulatn_dom_bac"/>
</dbReference>
<dbReference type="PROSITE" id="PS51257">
    <property type="entry name" value="PROKAR_LIPOPROTEIN"/>
    <property type="match status" value="1"/>
</dbReference>
<keyword evidence="4" id="KW-1185">Reference proteome</keyword>
<comment type="caution">
    <text evidence="3">The sequence shown here is derived from an EMBL/GenBank/DDBJ whole genome shotgun (WGS) entry which is preliminary data.</text>
</comment>
<protein>
    <submittedName>
        <fullName evidence="3">BON domain-containing protein</fullName>
    </submittedName>
</protein>
<evidence type="ECO:0000256" key="1">
    <source>
        <dbReference type="SAM" id="SignalP"/>
    </source>
</evidence>
<dbReference type="Pfam" id="PF04972">
    <property type="entry name" value="BON"/>
    <property type="match status" value="1"/>
</dbReference>
<dbReference type="RefSeq" id="WP_341423789.1">
    <property type="nucleotide sequence ID" value="NZ_JBBUTG010000001.1"/>
</dbReference>
<evidence type="ECO:0000313" key="3">
    <source>
        <dbReference type="EMBL" id="MEK8029452.1"/>
    </source>
</evidence>
<sequence length="108" mass="11042">MKKFSLIGAAAIVAGTLLGATGCAVTSGQSSVGQYVDDSTITARVKAKMAEDPQVSAMRINVKTLNGTVQLAGFATSQAEKDSAGKLAAETPDVKSVRNDIVVRSPSN</sequence>
<dbReference type="InterPro" id="IPR007055">
    <property type="entry name" value="BON_dom"/>
</dbReference>
<evidence type="ECO:0000313" key="4">
    <source>
        <dbReference type="Proteomes" id="UP001371218"/>
    </source>
</evidence>
<evidence type="ECO:0000259" key="2">
    <source>
        <dbReference type="PROSITE" id="PS50914"/>
    </source>
</evidence>
<proteinExistence type="predicted"/>
<feature type="chain" id="PRO_5047221301" evidence="1">
    <location>
        <begin position="20"/>
        <end position="108"/>
    </location>
</feature>
<feature type="domain" description="BON" evidence="2">
    <location>
        <begin position="37"/>
        <end position="105"/>
    </location>
</feature>